<keyword evidence="6" id="KW-1185">Reference proteome</keyword>
<dbReference type="PANTHER" id="PTHR32022">
    <property type="entry name" value="D-GLUTAMATE CYCLASE, MITOCHONDRIAL"/>
    <property type="match status" value="1"/>
</dbReference>
<dbReference type="NCBIfam" id="NF003969">
    <property type="entry name" value="PRK05463.1"/>
    <property type="match status" value="1"/>
</dbReference>
<reference evidence="3 6" key="1">
    <citation type="submission" date="2021-01" db="EMBL/GenBank/DDBJ databases">
        <title>Diatom-associated Roseobacters Show Island Model of Population Structure.</title>
        <authorList>
            <person name="Qu L."/>
            <person name="Feng X."/>
            <person name="Chen Y."/>
            <person name="Li L."/>
            <person name="Wang X."/>
            <person name="Hu Z."/>
            <person name="Wang H."/>
            <person name="Luo H."/>
        </authorList>
    </citation>
    <scope>NUCLEOTIDE SEQUENCE</scope>
    <source>
        <strain evidence="4 6">CC28-63</strain>
        <strain evidence="3">CC28-69</strain>
    </source>
</reference>
<organism evidence="3 5">
    <name type="scientific">Marivita cryptomonadis</name>
    <dbReference type="NCBI Taxonomy" id="505252"/>
    <lineage>
        <taxon>Bacteria</taxon>
        <taxon>Pseudomonadati</taxon>
        <taxon>Pseudomonadota</taxon>
        <taxon>Alphaproteobacteria</taxon>
        <taxon>Rhodobacterales</taxon>
        <taxon>Roseobacteraceae</taxon>
        <taxon>Marivita</taxon>
    </lineage>
</organism>
<dbReference type="Gene3D" id="3.30.2040.10">
    <property type="entry name" value="PSTPO5379-like domain"/>
    <property type="match status" value="1"/>
</dbReference>
<dbReference type="SUPFAM" id="SSF160920">
    <property type="entry name" value="PSTPO5379-like"/>
    <property type="match status" value="1"/>
</dbReference>
<accession>A0A9Q2P3A3</accession>
<sequence length="270" mass="29324">MAELEQEDLRKRLSQGSAADVRHAIREGRWTGRTHGLAHGHVHANLAILPENMALDFMRFCQRNPSPCPVLDVTDTGDPEFRQVAPGSDVRRDLSGYCVYREGVLVDEPSDITDIWQDDLVAFAMGCSLSFDAVLQENSLRVAHLEKPGGRIAVYTSGIECVPAGPFQGPMVVSLRPIPNDQVVRVAATTARYPAIHGAPVHIGDPAEIGIHDTQAVDWGAPPEIGPDDTPMFWGCGVTPQAVAMAAKLPLMITHKTGHMLMTDLLVKDL</sequence>
<evidence type="ECO:0000256" key="1">
    <source>
        <dbReference type="ARBA" id="ARBA00007896"/>
    </source>
</evidence>
<dbReference type="Pfam" id="PF07286">
    <property type="entry name" value="D-Glu_cyclase"/>
    <property type="match status" value="1"/>
</dbReference>
<dbReference type="FunFam" id="3.30.2040.10:FF:000001">
    <property type="entry name" value="D-glutamate cyclase, mitochondrial"/>
    <property type="match status" value="1"/>
</dbReference>
<protein>
    <submittedName>
        <fullName evidence="3">Hydro-lyase</fullName>
    </submittedName>
</protein>
<comment type="similarity">
    <text evidence="1">Belongs to the D-glutamate cyclase family.</text>
</comment>
<dbReference type="InterPro" id="IPR009906">
    <property type="entry name" value="D-Glu_cyclase"/>
</dbReference>
<evidence type="ECO:0000313" key="6">
    <source>
        <dbReference type="Proteomes" id="UP000809440"/>
    </source>
</evidence>
<dbReference type="PANTHER" id="PTHR32022:SF10">
    <property type="entry name" value="D-GLUTAMATE CYCLASE, MITOCHONDRIAL"/>
    <property type="match status" value="1"/>
</dbReference>
<dbReference type="EMBL" id="JAFBXF010000017">
    <property type="protein sequence ID" value="MBM2419302.1"/>
    <property type="molecule type" value="Genomic_DNA"/>
</dbReference>
<dbReference type="GO" id="GO:0016829">
    <property type="term" value="F:lyase activity"/>
    <property type="evidence" value="ECO:0007669"/>
    <property type="project" value="UniProtKB-KW"/>
</dbReference>
<comment type="caution">
    <text evidence="3">The sequence shown here is derived from an EMBL/GenBank/DDBJ whole genome shotgun (WGS) entry which is preliminary data.</text>
</comment>
<dbReference type="InterPro" id="IPR016938">
    <property type="entry name" value="UPF0317"/>
</dbReference>
<dbReference type="Proteomes" id="UP000809440">
    <property type="component" value="Unassembled WGS sequence"/>
</dbReference>
<dbReference type="InterPro" id="IPR038021">
    <property type="entry name" value="Putative_hydro-lyase"/>
</dbReference>
<proteinExistence type="inferred from homology"/>
<dbReference type="AlphaFoldDB" id="A0A9Q2P3A3"/>
<evidence type="ECO:0000313" key="3">
    <source>
        <dbReference type="EMBL" id="MBM2414631.1"/>
    </source>
</evidence>
<dbReference type="RefSeq" id="WP_138487563.1">
    <property type="nucleotide sequence ID" value="NZ_JAFBWU010000017.1"/>
</dbReference>
<keyword evidence="2" id="KW-0456">Lyase</keyword>
<dbReference type="Proteomes" id="UP000755667">
    <property type="component" value="Unassembled WGS sequence"/>
</dbReference>
<name>A0A9Q2P3A3_9RHOB</name>
<evidence type="ECO:0000256" key="2">
    <source>
        <dbReference type="ARBA" id="ARBA00023239"/>
    </source>
</evidence>
<evidence type="ECO:0000313" key="5">
    <source>
        <dbReference type="Proteomes" id="UP000755667"/>
    </source>
</evidence>
<gene>
    <name evidence="3" type="ORF">JQX41_20105</name>
    <name evidence="4" type="ORF">JQX48_20125</name>
</gene>
<evidence type="ECO:0000313" key="4">
    <source>
        <dbReference type="EMBL" id="MBM2419302.1"/>
    </source>
</evidence>
<dbReference type="EMBL" id="JAFBXE010000017">
    <property type="protein sequence ID" value="MBM2414631.1"/>
    <property type="molecule type" value="Genomic_DNA"/>
</dbReference>
<dbReference type="Gene3D" id="3.40.1640.10">
    <property type="entry name" value="PSTPO5379-like"/>
    <property type="match status" value="1"/>
</dbReference>
<dbReference type="PIRSF" id="PIRSF029755">
    <property type="entry name" value="UCP029755"/>
    <property type="match status" value="1"/>
</dbReference>